<proteinExistence type="inferred from homology"/>
<dbReference type="PANTHER" id="PTHR11730:SF89">
    <property type="entry name" value="AMMONIUM TRANSPORTER SLL0108-RELATED"/>
    <property type="match status" value="1"/>
</dbReference>
<reference evidence="10 11" key="1">
    <citation type="journal article" date="2018" name="Microbiome">
        <title>Fine metagenomic profile of the Mediterranean stratified and mixed water columns revealed by assembly and recruitment.</title>
        <authorList>
            <person name="Haro-Moreno J.M."/>
            <person name="Lopez-Perez M."/>
            <person name="De La Torre J.R."/>
            <person name="Picazo A."/>
            <person name="Camacho A."/>
            <person name="Rodriguez-Valera F."/>
        </authorList>
    </citation>
    <scope>NUCLEOTIDE SEQUENCE [LARGE SCALE GENOMIC DNA]</scope>
    <source>
        <strain evidence="10">MED-G55</strain>
    </source>
</reference>
<comment type="caution">
    <text evidence="10">The sequence shown here is derived from an EMBL/GenBank/DDBJ whole genome shotgun (WGS) entry which is preliminary data.</text>
</comment>
<feature type="transmembrane region" description="Helical" evidence="8">
    <location>
        <begin position="164"/>
        <end position="185"/>
    </location>
</feature>
<evidence type="ECO:0000256" key="4">
    <source>
        <dbReference type="ARBA" id="ARBA00022692"/>
    </source>
</evidence>
<keyword evidence="4 8" id="KW-0812">Transmembrane</keyword>
<organism evidence="10 11">
    <name type="scientific">PS1 clade bacterium</name>
    <dbReference type="NCBI Taxonomy" id="2175152"/>
    <lineage>
        <taxon>Bacteria</taxon>
        <taxon>Pseudomonadati</taxon>
        <taxon>Pseudomonadota</taxon>
        <taxon>Alphaproteobacteria</taxon>
        <taxon>PS1 clade</taxon>
    </lineage>
</organism>
<dbReference type="Pfam" id="PF00909">
    <property type="entry name" value="Ammonium_transp"/>
    <property type="match status" value="1"/>
</dbReference>
<dbReference type="Gene3D" id="1.10.3430.10">
    <property type="entry name" value="Ammonium transporter AmtB like domains"/>
    <property type="match status" value="1"/>
</dbReference>
<feature type="transmembrane region" description="Helical" evidence="8">
    <location>
        <begin position="93"/>
        <end position="112"/>
    </location>
</feature>
<name>A0A368E2P1_9PROT</name>
<evidence type="ECO:0000256" key="6">
    <source>
        <dbReference type="ARBA" id="ARBA00023136"/>
    </source>
</evidence>
<feature type="transmembrane region" description="Helical" evidence="8">
    <location>
        <begin position="232"/>
        <end position="254"/>
    </location>
</feature>
<feature type="transmembrane region" description="Helical" evidence="8">
    <location>
        <begin position="12"/>
        <end position="30"/>
    </location>
</feature>
<feature type="transmembrane region" description="Helical" evidence="8">
    <location>
        <begin position="206"/>
        <end position="226"/>
    </location>
</feature>
<keyword evidence="5 8" id="KW-1133">Transmembrane helix</keyword>
<feature type="transmembrane region" description="Helical" evidence="8">
    <location>
        <begin position="261"/>
        <end position="280"/>
    </location>
</feature>
<evidence type="ECO:0000313" key="11">
    <source>
        <dbReference type="Proteomes" id="UP000252132"/>
    </source>
</evidence>
<dbReference type="GO" id="GO:0008519">
    <property type="term" value="F:ammonium channel activity"/>
    <property type="evidence" value="ECO:0007669"/>
    <property type="project" value="InterPro"/>
</dbReference>
<dbReference type="EMBL" id="QOQF01000001">
    <property type="protein sequence ID" value="RCL78372.1"/>
    <property type="molecule type" value="Genomic_DNA"/>
</dbReference>
<evidence type="ECO:0000313" key="10">
    <source>
        <dbReference type="EMBL" id="RCL78372.1"/>
    </source>
</evidence>
<feature type="transmembrane region" description="Helical" evidence="8">
    <location>
        <begin position="347"/>
        <end position="371"/>
    </location>
</feature>
<dbReference type="GO" id="GO:0097272">
    <property type="term" value="P:ammonium homeostasis"/>
    <property type="evidence" value="ECO:0007669"/>
    <property type="project" value="TreeGrafter"/>
</dbReference>
<evidence type="ECO:0000256" key="1">
    <source>
        <dbReference type="ARBA" id="ARBA00004141"/>
    </source>
</evidence>
<keyword evidence="6 8" id="KW-0472">Membrane</keyword>
<feature type="transmembrane region" description="Helical" evidence="8">
    <location>
        <begin position="315"/>
        <end position="335"/>
    </location>
</feature>
<feature type="transmembrane region" description="Helical" evidence="8">
    <location>
        <begin position="51"/>
        <end position="73"/>
    </location>
</feature>
<dbReference type="Proteomes" id="UP000252132">
    <property type="component" value="Unassembled WGS sequence"/>
</dbReference>
<dbReference type="InterPro" id="IPR024041">
    <property type="entry name" value="NH4_transpt_AmtB-like_dom"/>
</dbReference>
<evidence type="ECO:0000256" key="2">
    <source>
        <dbReference type="ARBA" id="ARBA00005887"/>
    </source>
</evidence>
<comment type="subcellular location">
    <subcellularLocation>
        <location evidence="1">Membrane</location>
        <topology evidence="1">Multi-pass membrane protein</topology>
    </subcellularLocation>
</comment>
<gene>
    <name evidence="10" type="ORF">DBW69_00065</name>
</gene>
<dbReference type="InterPro" id="IPR029020">
    <property type="entry name" value="Ammonium/urea_transptr"/>
</dbReference>
<evidence type="ECO:0000256" key="5">
    <source>
        <dbReference type="ARBA" id="ARBA00022989"/>
    </source>
</evidence>
<keyword evidence="7" id="KW-0924">Ammonia transport</keyword>
<evidence type="ECO:0000256" key="7">
    <source>
        <dbReference type="ARBA" id="ARBA00023177"/>
    </source>
</evidence>
<feature type="transmembrane region" description="Helical" evidence="8">
    <location>
        <begin position="124"/>
        <end position="144"/>
    </location>
</feature>
<accession>A0A368E2P1</accession>
<evidence type="ECO:0000259" key="9">
    <source>
        <dbReference type="Pfam" id="PF00909"/>
    </source>
</evidence>
<dbReference type="InterPro" id="IPR018047">
    <property type="entry name" value="Ammonium_transpt_CS"/>
</dbReference>
<feature type="domain" description="Ammonium transporter AmtB-like" evidence="9">
    <location>
        <begin position="12"/>
        <end position="394"/>
    </location>
</feature>
<dbReference type="PANTHER" id="PTHR11730">
    <property type="entry name" value="AMMONIUM TRANSPORTER"/>
    <property type="match status" value="1"/>
</dbReference>
<comment type="similarity">
    <text evidence="2">Belongs to the ammonia transporter channel (TC 1.A.11.2) family.</text>
</comment>
<dbReference type="PROSITE" id="PS01219">
    <property type="entry name" value="AMMONIUM_TRANSP"/>
    <property type="match status" value="1"/>
</dbReference>
<sequence length="404" mass="42245">MSQSQLGGDVFFLLIGAILVFAMHGGFAFLEVGTVRKKNQVNALVKIISDFAVSTVAYFLIGYGVAYGINFFADAATIQGGEGTGFDGQGLSLVKFFFLLTFAAAIPAIISGGIAERAKFGSQLAASAIIVALIYPFFEGIIWNGKFGFQSWLESTFGYAFNDFAGSVVVHGVGGWLALGAVLMLGARHGRYGERGRAFPPSSIPWLALGSWMLCVGWFGFNVMSAQSLEGVTGLVAMNSLLAMTGGILAALIVGRGDPGFVHNGALAGLVAVCAGSNIMHPIGSFVTGGIGGFVFVHFFNLCQEKWQIDDVLGVWPLHGLAGAWGGIAAGIFGLEMFGGLGGVSFISQLIGTVVGCGYAFICGLVVYGVLKQTIGIRLTEEEEIMGADLSIHNIQSEPEGGMK</sequence>
<feature type="transmembrane region" description="Helical" evidence="8">
    <location>
        <begin position="286"/>
        <end position="303"/>
    </location>
</feature>
<dbReference type="SUPFAM" id="SSF111352">
    <property type="entry name" value="Ammonium transporter"/>
    <property type="match status" value="1"/>
</dbReference>
<evidence type="ECO:0000256" key="3">
    <source>
        <dbReference type="ARBA" id="ARBA00022448"/>
    </source>
</evidence>
<dbReference type="GO" id="GO:0016020">
    <property type="term" value="C:membrane"/>
    <property type="evidence" value="ECO:0007669"/>
    <property type="project" value="UniProtKB-SubCell"/>
</dbReference>
<protein>
    <submittedName>
        <fullName evidence="10">Ammonium transporter</fullName>
    </submittedName>
</protein>
<dbReference type="AlphaFoldDB" id="A0A368E2P1"/>
<keyword evidence="3" id="KW-0813">Transport</keyword>
<evidence type="ECO:0000256" key="8">
    <source>
        <dbReference type="SAM" id="Phobius"/>
    </source>
</evidence>